<dbReference type="SUPFAM" id="SSF47413">
    <property type="entry name" value="lambda repressor-like DNA-binding domains"/>
    <property type="match status" value="1"/>
</dbReference>
<dbReference type="EMBL" id="JAMZMM010000009">
    <property type="protein sequence ID" value="MCP2727209.1"/>
    <property type="molecule type" value="Genomic_DNA"/>
</dbReference>
<keyword evidence="1" id="KW-0175">Coiled coil</keyword>
<gene>
    <name evidence="2" type="ORF">NJ959_01820</name>
</gene>
<name>A0AAE3GNK2_9CYAN</name>
<accession>A0AAE3GNK2</accession>
<evidence type="ECO:0000313" key="3">
    <source>
        <dbReference type="Proteomes" id="UP001204953"/>
    </source>
</evidence>
<dbReference type="Gene3D" id="1.10.260.40">
    <property type="entry name" value="lambda repressor-like DNA-binding domains"/>
    <property type="match status" value="1"/>
</dbReference>
<dbReference type="InterPro" id="IPR010982">
    <property type="entry name" value="Lambda_DNA-bd_dom_sf"/>
</dbReference>
<keyword evidence="2" id="KW-0238">DNA-binding</keyword>
<sequence length="174" mass="20543">MIKNESEYKYSQEWAEKFKRSISAMGQDEEWKRNDLSRWESNLSVLLYHLEELEKEIAEYERLINCDCSQPIEIEVKKFSELAEALIKARMAAKISHEELAEIVGFDSGRIKQCEDKRYECASFGEMLEISAALGIEFRNTAIWVNFEEIETGKKIAKRWRKRREKMKMASTRS</sequence>
<reference evidence="2" key="1">
    <citation type="submission" date="2022-06" db="EMBL/GenBank/DDBJ databases">
        <title>New cyanobacteria of genus Symplocastrum in benthos of Lake Baikal.</title>
        <authorList>
            <person name="Sorokovikova E."/>
            <person name="Tikhonova I."/>
            <person name="Krasnopeev A."/>
            <person name="Evseev P."/>
            <person name="Gladkikh A."/>
            <person name="Belykh O."/>
        </authorList>
    </citation>
    <scope>NUCLEOTIDE SEQUENCE</scope>
    <source>
        <strain evidence="2">BBK-W-15</strain>
    </source>
</reference>
<protein>
    <submittedName>
        <fullName evidence="2">DNA-binding protein</fullName>
    </submittedName>
</protein>
<evidence type="ECO:0000313" key="2">
    <source>
        <dbReference type="EMBL" id="MCP2727209.1"/>
    </source>
</evidence>
<dbReference type="RefSeq" id="WP_254010026.1">
    <property type="nucleotide sequence ID" value="NZ_JAMZMM010000009.1"/>
</dbReference>
<evidence type="ECO:0000256" key="1">
    <source>
        <dbReference type="SAM" id="Coils"/>
    </source>
</evidence>
<dbReference type="Proteomes" id="UP001204953">
    <property type="component" value="Unassembled WGS sequence"/>
</dbReference>
<dbReference type="GO" id="GO:0003677">
    <property type="term" value="F:DNA binding"/>
    <property type="evidence" value="ECO:0007669"/>
    <property type="project" value="UniProtKB-KW"/>
</dbReference>
<dbReference type="AlphaFoldDB" id="A0AAE3GNK2"/>
<keyword evidence="3" id="KW-1185">Reference proteome</keyword>
<feature type="coiled-coil region" evidence="1">
    <location>
        <begin position="36"/>
        <end position="70"/>
    </location>
</feature>
<organism evidence="2 3">
    <name type="scientific">Limnofasciculus baicalensis BBK-W-15</name>
    <dbReference type="NCBI Taxonomy" id="2699891"/>
    <lineage>
        <taxon>Bacteria</taxon>
        <taxon>Bacillati</taxon>
        <taxon>Cyanobacteriota</taxon>
        <taxon>Cyanophyceae</taxon>
        <taxon>Coleofasciculales</taxon>
        <taxon>Coleofasciculaceae</taxon>
        <taxon>Limnofasciculus</taxon>
        <taxon>Limnofasciculus baicalensis</taxon>
    </lineage>
</organism>
<proteinExistence type="predicted"/>
<comment type="caution">
    <text evidence="2">The sequence shown here is derived from an EMBL/GenBank/DDBJ whole genome shotgun (WGS) entry which is preliminary data.</text>
</comment>